<organism evidence="3 4">
    <name type="scientific">Candidatus Falkowbacteria bacterium CG10_big_fil_rev_8_21_14_0_10_44_15</name>
    <dbReference type="NCBI Taxonomy" id="1974569"/>
    <lineage>
        <taxon>Bacteria</taxon>
        <taxon>Candidatus Falkowiibacteriota</taxon>
    </lineage>
</organism>
<dbReference type="InterPro" id="IPR031621">
    <property type="entry name" value="HisKA_7TM"/>
</dbReference>
<keyword evidence="1" id="KW-0812">Transmembrane</keyword>
<feature type="transmembrane region" description="Helical" evidence="1">
    <location>
        <begin position="6"/>
        <end position="23"/>
    </location>
</feature>
<name>A0A2H0V0L9_9BACT</name>
<feature type="transmembrane region" description="Helical" evidence="1">
    <location>
        <begin position="227"/>
        <end position="245"/>
    </location>
</feature>
<feature type="transmembrane region" description="Helical" evidence="1">
    <location>
        <begin position="139"/>
        <end position="159"/>
    </location>
</feature>
<accession>A0A2H0V0L9</accession>
<evidence type="ECO:0000259" key="2">
    <source>
        <dbReference type="Pfam" id="PF16927"/>
    </source>
</evidence>
<dbReference type="AlphaFoldDB" id="A0A2H0V0L9"/>
<dbReference type="Proteomes" id="UP000228510">
    <property type="component" value="Unassembled WGS sequence"/>
</dbReference>
<dbReference type="Pfam" id="PF16927">
    <property type="entry name" value="HisKA_7TM"/>
    <property type="match status" value="1"/>
</dbReference>
<proteinExistence type="predicted"/>
<feature type="transmembrane region" description="Helical" evidence="1">
    <location>
        <begin position="171"/>
        <end position="189"/>
    </location>
</feature>
<protein>
    <recommendedName>
        <fullName evidence="2">Histidine kinase N-terminal 7TM region domain-containing protein</fullName>
    </recommendedName>
</protein>
<evidence type="ECO:0000313" key="3">
    <source>
        <dbReference type="EMBL" id="PIR92634.1"/>
    </source>
</evidence>
<gene>
    <name evidence="3" type="ORF">COU01_00695</name>
</gene>
<comment type="caution">
    <text evidence="3">The sequence shown here is derived from an EMBL/GenBank/DDBJ whole genome shotgun (WGS) entry which is preliminary data.</text>
</comment>
<feature type="transmembrane region" description="Helical" evidence="1">
    <location>
        <begin position="35"/>
        <end position="53"/>
    </location>
</feature>
<feature type="transmembrane region" description="Helical" evidence="1">
    <location>
        <begin position="97"/>
        <end position="119"/>
    </location>
</feature>
<sequence>MDFITLLPLFSAILVFVLGMFVVSKNIKSKVNITFFLFCFAVTIWMFGTYMMFLNKDNHDTAIFWDRFVYLGVTFIPIFMYHLSTAITYDTKKITKYLLAIGYILSTIFFFTVFTPHFVNDLFIYKWGVHTKAQILHHLFLIYFFIYIVLYFVWLYRYYKKTASPIERQKIKYFFIAFFILAAIGPLAYLPAYGIGIYPFAYVSGLIFASILAYAILRYRLMDIRIVARRIFFYIGAAIFTYAIYY</sequence>
<evidence type="ECO:0000256" key="1">
    <source>
        <dbReference type="SAM" id="Phobius"/>
    </source>
</evidence>
<feature type="non-terminal residue" evidence="3">
    <location>
        <position position="246"/>
    </location>
</feature>
<feature type="transmembrane region" description="Helical" evidence="1">
    <location>
        <begin position="195"/>
        <end position="215"/>
    </location>
</feature>
<feature type="domain" description="Histidine kinase N-terminal 7TM region" evidence="2">
    <location>
        <begin position="9"/>
        <end position="224"/>
    </location>
</feature>
<keyword evidence="1" id="KW-0472">Membrane</keyword>
<feature type="transmembrane region" description="Helical" evidence="1">
    <location>
        <begin position="68"/>
        <end position="85"/>
    </location>
</feature>
<dbReference type="EMBL" id="PFAT01000009">
    <property type="protein sequence ID" value="PIR92634.1"/>
    <property type="molecule type" value="Genomic_DNA"/>
</dbReference>
<reference evidence="4" key="1">
    <citation type="submission" date="2017-09" db="EMBL/GenBank/DDBJ databases">
        <title>Depth-based differentiation of microbial function through sediment-hosted aquifers and enrichment of novel symbionts in the deep terrestrial subsurface.</title>
        <authorList>
            <person name="Probst A.J."/>
            <person name="Ladd B."/>
            <person name="Jarett J.K."/>
            <person name="Geller-Mcgrath D.E."/>
            <person name="Sieber C.M.K."/>
            <person name="Emerson J.B."/>
            <person name="Anantharaman K."/>
            <person name="Thomas B.C."/>
            <person name="Malmstrom R."/>
            <person name="Stieglmeier M."/>
            <person name="Klingl A."/>
            <person name="Woyke T."/>
            <person name="Ryan C.M."/>
            <person name="Banfield J.F."/>
        </authorList>
    </citation>
    <scope>NUCLEOTIDE SEQUENCE [LARGE SCALE GENOMIC DNA]</scope>
</reference>
<evidence type="ECO:0000313" key="4">
    <source>
        <dbReference type="Proteomes" id="UP000228510"/>
    </source>
</evidence>
<keyword evidence="1" id="KW-1133">Transmembrane helix</keyword>